<proteinExistence type="predicted"/>
<evidence type="ECO:0000313" key="4">
    <source>
        <dbReference type="Proteomes" id="UP001501624"/>
    </source>
</evidence>
<protein>
    <recommendedName>
        <fullName evidence="5">DUF3040 domain-containing protein</fullName>
    </recommendedName>
</protein>
<feature type="region of interest" description="Disordered" evidence="1">
    <location>
        <begin position="1"/>
        <end position="24"/>
    </location>
</feature>
<sequence length="105" mass="11339">MPTVQPETPGMPDEPSPDRGEIVPPEVLGVRSAPGEDPVWEFVERTLEGRARFWRVVVLGFLCAAALAMIAFALAKAIQPAVLCMLALVVVKVADQVTSRRLESA</sequence>
<reference evidence="4" key="1">
    <citation type="journal article" date="2019" name="Int. J. Syst. Evol. Microbiol.">
        <title>The Global Catalogue of Microorganisms (GCM) 10K type strain sequencing project: providing services to taxonomists for standard genome sequencing and annotation.</title>
        <authorList>
            <consortium name="The Broad Institute Genomics Platform"/>
            <consortium name="The Broad Institute Genome Sequencing Center for Infectious Disease"/>
            <person name="Wu L."/>
            <person name="Ma J."/>
        </authorList>
    </citation>
    <scope>NUCLEOTIDE SEQUENCE [LARGE SCALE GENOMIC DNA]</scope>
    <source>
        <strain evidence="4">JCM 17017</strain>
    </source>
</reference>
<organism evidence="3 4">
    <name type="scientific">Amycolatopsis tucumanensis</name>
    <dbReference type="NCBI Taxonomy" id="401106"/>
    <lineage>
        <taxon>Bacteria</taxon>
        <taxon>Bacillati</taxon>
        <taxon>Actinomycetota</taxon>
        <taxon>Actinomycetes</taxon>
        <taxon>Pseudonocardiales</taxon>
        <taxon>Pseudonocardiaceae</taxon>
        <taxon>Amycolatopsis</taxon>
    </lineage>
</organism>
<keyword evidence="2" id="KW-1133">Transmembrane helix</keyword>
<evidence type="ECO:0000256" key="2">
    <source>
        <dbReference type="SAM" id="Phobius"/>
    </source>
</evidence>
<keyword evidence="2" id="KW-0812">Transmembrane</keyword>
<keyword evidence="2" id="KW-0472">Membrane</keyword>
<keyword evidence="4" id="KW-1185">Reference proteome</keyword>
<name>A0ABP7IBR3_9PSEU</name>
<comment type="caution">
    <text evidence="3">The sequence shown here is derived from an EMBL/GenBank/DDBJ whole genome shotgun (WGS) entry which is preliminary data.</text>
</comment>
<evidence type="ECO:0000256" key="1">
    <source>
        <dbReference type="SAM" id="MobiDB-lite"/>
    </source>
</evidence>
<evidence type="ECO:0008006" key="5">
    <source>
        <dbReference type="Google" id="ProtNLM"/>
    </source>
</evidence>
<dbReference type="Proteomes" id="UP001501624">
    <property type="component" value="Unassembled WGS sequence"/>
</dbReference>
<evidence type="ECO:0000313" key="3">
    <source>
        <dbReference type="EMBL" id="GAA3814560.1"/>
    </source>
</evidence>
<accession>A0ABP7IBR3</accession>
<dbReference type="EMBL" id="BAABCM010000004">
    <property type="protein sequence ID" value="GAA3814560.1"/>
    <property type="molecule type" value="Genomic_DNA"/>
</dbReference>
<feature type="transmembrane region" description="Helical" evidence="2">
    <location>
        <begin position="53"/>
        <end position="71"/>
    </location>
</feature>
<gene>
    <name evidence="3" type="ORF">GCM10022380_35750</name>
</gene>